<protein>
    <recommendedName>
        <fullName evidence="3">STAS/SEC14 domain-containing protein</fullName>
    </recommendedName>
</protein>
<organism evidence="1 2">
    <name type="scientific">Zhongshania aliphaticivorans</name>
    <dbReference type="NCBI Taxonomy" id="1470434"/>
    <lineage>
        <taxon>Bacteria</taxon>
        <taxon>Pseudomonadati</taxon>
        <taxon>Pseudomonadota</taxon>
        <taxon>Gammaproteobacteria</taxon>
        <taxon>Cellvibrionales</taxon>
        <taxon>Spongiibacteraceae</taxon>
        <taxon>Zhongshania</taxon>
    </lineage>
</organism>
<dbReference type="RefSeq" id="WP_008253154.1">
    <property type="nucleotide sequence ID" value="NZ_CP014544.1"/>
</dbReference>
<dbReference type="InterPro" id="IPR021866">
    <property type="entry name" value="SpoIIAA-like"/>
</dbReference>
<proteinExistence type="predicted"/>
<dbReference type="AlphaFoldDB" id="A0A127M0M9"/>
<accession>A0A127M0M9</accession>
<dbReference type="InterPro" id="IPR036513">
    <property type="entry name" value="STAS_dom_sf"/>
</dbReference>
<evidence type="ECO:0008006" key="3">
    <source>
        <dbReference type="Google" id="ProtNLM"/>
    </source>
</evidence>
<evidence type="ECO:0000313" key="1">
    <source>
        <dbReference type="EMBL" id="AMO66784.1"/>
    </source>
</evidence>
<dbReference type="EMBL" id="CP014544">
    <property type="protein sequence ID" value="AMO66784.1"/>
    <property type="molecule type" value="Genomic_DNA"/>
</dbReference>
<evidence type="ECO:0000313" key="2">
    <source>
        <dbReference type="Proteomes" id="UP000074119"/>
    </source>
</evidence>
<dbReference type="Gene3D" id="3.40.50.10600">
    <property type="entry name" value="SpoIIaa-like domains"/>
    <property type="match status" value="1"/>
</dbReference>
<name>A0A127M0M9_9GAMM</name>
<gene>
    <name evidence="1" type="ORF">AZF00_00040</name>
</gene>
<sequence>MLELLPLPFAHVVGVRVSGKVNHTDIETILAEVERKLVSEEYLGVLIELEHFDGFTIRGLFKEFKFLSKYINRLTRTAIVGEPRWFNRGTELVKRVYPNIEIEHFIPLQKDEALLWVSERDAGTFG</sequence>
<dbReference type="Pfam" id="PF11964">
    <property type="entry name" value="SpoIIAA-like"/>
    <property type="match status" value="1"/>
</dbReference>
<dbReference type="KEGG" id="zal:AZF00_00040"/>
<reference evidence="1 2" key="1">
    <citation type="submission" date="2015-12" db="EMBL/GenBank/DDBJ databases">
        <authorList>
            <person name="Shamseldin A."/>
            <person name="Moawad H."/>
            <person name="Abd El-Rahim W.M."/>
            <person name="Sadowsky M.J."/>
        </authorList>
    </citation>
    <scope>NUCLEOTIDE SEQUENCE [LARGE SCALE GENOMIC DNA]</scope>
    <source>
        <strain evidence="1 2">SM2</strain>
    </source>
</reference>
<dbReference type="Proteomes" id="UP000074119">
    <property type="component" value="Chromosome"/>
</dbReference>
<dbReference type="STRING" id="1470434.AZF00_00040"/>
<dbReference type="InterPro" id="IPR038396">
    <property type="entry name" value="SpoIIAA-like_sf"/>
</dbReference>
<dbReference type="SUPFAM" id="SSF52091">
    <property type="entry name" value="SpoIIaa-like"/>
    <property type="match status" value="1"/>
</dbReference>